<evidence type="ECO:0000256" key="6">
    <source>
        <dbReference type="ARBA" id="ARBA00022840"/>
    </source>
</evidence>
<keyword evidence="5" id="KW-0611">Plant defense</keyword>
<dbReference type="Gene3D" id="1.10.10.10">
    <property type="entry name" value="Winged helix-like DNA-binding domain superfamily/Winged helix DNA-binding domain"/>
    <property type="match status" value="1"/>
</dbReference>
<dbReference type="SUPFAM" id="SSF52058">
    <property type="entry name" value="L domain-like"/>
    <property type="match status" value="1"/>
</dbReference>
<dbReference type="InterPro" id="IPR027417">
    <property type="entry name" value="P-loop_NTPase"/>
</dbReference>
<dbReference type="InterPro" id="IPR042197">
    <property type="entry name" value="Apaf_helical"/>
</dbReference>
<reference evidence="11 12" key="1">
    <citation type="journal article" date="2018" name="Proc. Natl. Acad. Sci. U.S.A.">
        <title>Draft genome sequence of Camellia sinensis var. sinensis provides insights into the evolution of the tea genome and tea quality.</title>
        <authorList>
            <person name="Wei C."/>
            <person name="Yang H."/>
            <person name="Wang S."/>
            <person name="Zhao J."/>
            <person name="Liu C."/>
            <person name="Gao L."/>
            <person name="Xia E."/>
            <person name="Lu Y."/>
            <person name="Tai Y."/>
            <person name="She G."/>
            <person name="Sun J."/>
            <person name="Cao H."/>
            <person name="Tong W."/>
            <person name="Gao Q."/>
            <person name="Li Y."/>
            <person name="Deng W."/>
            <person name="Jiang X."/>
            <person name="Wang W."/>
            <person name="Chen Q."/>
            <person name="Zhang S."/>
            <person name="Li H."/>
            <person name="Wu J."/>
            <person name="Wang P."/>
            <person name="Li P."/>
            <person name="Shi C."/>
            <person name="Zheng F."/>
            <person name="Jian J."/>
            <person name="Huang B."/>
            <person name="Shan D."/>
            <person name="Shi M."/>
            <person name="Fang C."/>
            <person name="Yue Y."/>
            <person name="Li F."/>
            <person name="Li D."/>
            <person name="Wei S."/>
            <person name="Han B."/>
            <person name="Jiang C."/>
            <person name="Yin Y."/>
            <person name="Xia T."/>
            <person name="Zhang Z."/>
            <person name="Bennetzen J.L."/>
            <person name="Zhao S."/>
            <person name="Wan X."/>
        </authorList>
    </citation>
    <scope>NUCLEOTIDE SEQUENCE [LARGE SCALE GENOMIC DNA]</scope>
    <source>
        <strain evidence="12">cv. Shuchazao</strain>
        <tissue evidence="11">Leaf</tissue>
    </source>
</reference>
<evidence type="ECO:0000256" key="3">
    <source>
        <dbReference type="ARBA" id="ARBA00022737"/>
    </source>
</evidence>
<sequence>MTESAVTFLLRKLGSLIKEELKSLGGVKREIVFIRDELESLRAFLRVADAIEDSDPEIQAWVKQVRDVAHDTDDVLDEFMLRFAHRHHHHHRGFYGAVCKIYYQIKNMKARRQTACDIQDIKTRVIDIAERRQRYGYKFSTSEQASSSDVANNGGCYDRRGDALLFEEDDLVGIDNPKQQLIDCVLDDADSRLKVISVVGMGGLGKTSLIKKVYGDTKVKRHFQKNAWITLSQSFKIEEILTDLIQQLFDEVRQPIPQRFETMDSNSLKAVLKEFLRESRYVLVLDDIWSIEAWDAIKLALPNRNCGSRVLLTTRIGNVASTSCRESHGYIYEMNALSPKESWTLFCKKTFQEKDCPPHLIEISKSVLRRCEGLPLAIVVISGVLASKDQGRVDEWELVNRSLGAEVEGSDMKKILFLSYNDLPYYLKSCLLYLSNFPEDHLIDWMSTIRLWIAEGFVEVKEFGKTLEEDAEAYLYELLNRSLIQVAMRRDDGRIGKCRIHDLLREIILSKSRDHNFLTIAGEGEGNMRCPEKARRLSIHNTLPNIPEQDKCFSQLRSLLMFGVDEPMSESSMPLLFNGGLRLLKVLHLRNASLERFPGHVVKLFHLKYLSLRGTNVKVLPKSIGLLWNLETLDLKNTYVRELPVEILRLQKLRHLSLYRYETGHIYLSFHCKYGFEAPSKIGGLQSLQKLCFLEANHANGSTLVKEIGRLTQLRRLGILNLRREDGVGLCSSIEKLSNLRSLYVTSIEEDEILDLQSLSPAPQFLQRLYLRGYLEKLPQWITSLHGLTCLSLWWSKLKDDPLKSFQDLPNLVFLSLPYEAYEGEGLCFKAGRFQRLKRLYLGRLKGLRWLTMEEGTMSRLEDLLIFNCELLEELPSGIEHLSNLKNLELSDMSDELISKLNPGVQDGDYWKIQHIPKVWIDDSKDGYWKGRYL</sequence>
<dbReference type="InterPro" id="IPR038005">
    <property type="entry name" value="RX-like_CC"/>
</dbReference>
<dbReference type="Pfam" id="PF23559">
    <property type="entry name" value="WHD_DRP"/>
    <property type="match status" value="1"/>
</dbReference>
<keyword evidence="3" id="KW-0677">Repeat</keyword>
<gene>
    <name evidence="11" type="ORF">TEA_021613</name>
</gene>
<dbReference type="InterPro" id="IPR041118">
    <property type="entry name" value="Rx_N"/>
</dbReference>
<dbReference type="Gene3D" id="1.10.8.430">
    <property type="entry name" value="Helical domain of apoptotic protease-activating factors"/>
    <property type="match status" value="1"/>
</dbReference>
<dbReference type="GO" id="GO:0043531">
    <property type="term" value="F:ADP binding"/>
    <property type="evidence" value="ECO:0007669"/>
    <property type="project" value="InterPro"/>
</dbReference>
<dbReference type="GO" id="GO:0051607">
    <property type="term" value="P:defense response to virus"/>
    <property type="evidence" value="ECO:0007669"/>
    <property type="project" value="UniProtKB-ARBA"/>
</dbReference>
<dbReference type="SUPFAM" id="SSF52540">
    <property type="entry name" value="P-loop containing nucleoside triphosphate hydrolases"/>
    <property type="match status" value="1"/>
</dbReference>
<dbReference type="CDD" id="cd14798">
    <property type="entry name" value="RX-CC_like"/>
    <property type="match status" value="1"/>
</dbReference>
<dbReference type="FunFam" id="3.40.50.300:FF:001091">
    <property type="entry name" value="Probable disease resistance protein At1g61300"/>
    <property type="match status" value="1"/>
</dbReference>
<evidence type="ECO:0000259" key="9">
    <source>
        <dbReference type="Pfam" id="PF23559"/>
    </source>
</evidence>
<dbReference type="EMBL" id="SDRB02003155">
    <property type="protein sequence ID" value="THG18312.1"/>
    <property type="molecule type" value="Genomic_DNA"/>
</dbReference>
<comment type="similarity">
    <text evidence="1">Belongs to the disease resistance NB-LRR family.</text>
</comment>
<keyword evidence="6" id="KW-0067">ATP-binding</keyword>
<evidence type="ECO:0008006" key="13">
    <source>
        <dbReference type="Google" id="ProtNLM"/>
    </source>
</evidence>
<dbReference type="PANTHER" id="PTHR23155:SF1205">
    <property type="entry name" value="DISEASE RESISTANCE PROTEIN RPM1"/>
    <property type="match status" value="1"/>
</dbReference>
<evidence type="ECO:0000256" key="1">
    <source>
        <dbReference type="ARBA" id="ARBA00008894"/>
    </source>
</evidence>
<dbReference type="Gene3D" id="1.20.5.4130">
    <property type="match status" value="1"/>
</dbReference>
<dbReference type="InterPro" id="IPR058922">
    <property type="entry name" value="WHD_DRP"/>
</dbReference>
<organism evidence="11 12">
    <name type="scientific">Camellia sinensis var. sinensis</name>
    <name type="common">China tea</name>
    <dbReference type="NCBI Taxonomy" id="542762"/>
    <lineage>
        <taxon>Eukaryota</taxon>
        <taxon>Viridiplantae</taxon>
        <taxon>Streptophyta</taxon>
        <taxon>Embryophyta</taxon>
        <taxon>Tracheophyta</taxon>
        <taxon>Spermatophyta</taxon>
        <taxon>Magnoliopsida</taxon>
        <taxon>eudicotyledons</taxon>
        <taxon>Gunneridae</taxon>
        <taxon>Pentapetalae</taxon>
        <taxon>asterids</taxon>
        <taxon>Ericales</taxon>
        <taxon>Theaceae</taxon>
        <taxon>Camellia</taxon>
    </lineage>
</organism>
<feature type="domain" description="Disease resistance protein winged helix" evidence="9">
    <location>
        <begin position="437"/>
        <end position="508"/>
    </location>
</feature>
<keyword evidence="4" id="KW-0547">Nucleotide-binding</keyword>
<evidence type="ECO:0000313" key="11">
    <source>
        <dbReference type="EMBL" id="THG18312.1"/>
    </source>
</evidence>
<dbReference type="InterPro" id="IPR032675">
    <property type="entry name" value="LRR_dom_sf"/>
</dbReference>
<evidence type="ECO:0000256" key="2">
    <source>
        <dbReference type="ARBA" id="ARBA00022614"/>
    </source>
</evidence>
<dbReference type="InterPro" id="IPR002182">
    <property type="entry name" value="NB-ARC"/>
</dbReference>
<comment type="caution">
    <text evidence="11">The sequence shown here is derived from an EMBL/GenBank/DDBJ whole genome shotgun (WGS) entry which is preliminary data.</text>
</comment>
<keyword evidence="2" id="KW-0433">Leucine-rich repeat</keyword>
<dbReference type="GO" id="GO:0098542">
    <property type="term" value="P:defense response to other organism"/>
    <property type="evidence" value="ECO:0007669"/>
    <property type="project" value="TreeGrafter"/>
</dbReference>
<dbReference type="Proteomes" id="UP000306102">
    <property type="component" value="Unassembled WGS sequence"/>
</dbReference>
<protein>
    <recommendedName>
        <fullName evidence="13">Disease resistance protein RPM1-like</fullName>
    </recommendedName>
</protein>
<name>A0A4S4EPM4_CAMSN</name>
<dbReference type="Gene3D" id="3.40.50.300">
    <property type="entry name" value="P-loop containing nucleotide triphosphate hydrolases"/>
    <property type="match status" value="1"/>
</dbReference>
<accession>A0A4S4EPM4</accession>
<evidence type="ECO:0000259" key="10">
    <source>
        <dbReference type="Pfam" id="PF23598"/>
    </source>
</evidence>
<dbReference type="Pfam" id="PF00931">
    <property type="entry name" value="NB-ARC"/>
    <property type="match status" value="1"/>
</dbReference>
<keyword evidence="12" id="KW-1185">Reference proteome</keyword>
<dbReference type="Gene3D" id="3.80.10.10">
    <property type="entry name" value="Ribonuclease Inhibitor"/>
    <property type="match status" value="1"/>
</dbReference>
<dbReference type="InterPro" id="IPR044974">
    <property type="entry name" value="Disease_R_plants"/>
</dbReference>
<feature type="domain" description="NB-ARC" evidence="7">
    <location>
        <begin position="179"/>
        <end position="355"/>
    </location>
</feature>
<dbReference type="AlphaFoldDB" id="A0A4S4EPM4"/>
<evidence type="ECO:0000259" key="7">
    <source>
        <dbReference type="Pfam" id="PF00931"/>
    </source>
</evidence>
<dbReference type="Pfam" id="PF23598">
    <property type="entry name" value="LRR_14"/>
    <property type="match status" value="1"/>
</dbReference>
<feature type="domain" description="Disease resistance R13L4/SHOC-2-like LRR" evidence="10">
    <location>
        <begin position="555"/>
        <end position="890"/>
    </location>
</feature>
<evidence type="ECO:0000259" key="8">
    <source>
        <dbReference type="Pfam" id="PF18052"/>
    </source>
</evidence>
<dbReference type="GO" id="GO:0005524">
    <property type="term" value="F:ATP binding"/>
    <property type="evidence" value="ECO:0007669"/>
    <property type="project" value="UniProtKB-KW"/>
</dbReference>
<dbReference type="PRINTS" id="PR00364">
    <property type="entry name" value="DISEASERSIST"/>
</dbReference>
<evidence type="ECO:0000256" key="4">
    <source>
        <dbReference type="ARBA" id="ARBA00022741"/>
    </source>
</evidence>
<dbReference type="FunFam" id="1.10.10.10:FF:000322">
    <property type="entry name" value="Probable disease resistance protein At1g63360"/>
    <property type="match status" value="1"/>
</dbReference>
<dbReference type="InterPro" id="IPR055414">
    <property type="entry name" value="LRR_R13L4/SHOC2-like"/>
</dbReference>
<dbReference type="InterPro" id="IPR036388">
    <property type="entry name" value="WH-like_DNA-bd_sf"/>
</dbReference>
<feature type="domain" description="Disease resistance N-terminal" evidence="8">
    <location>
        <begin position="5"/>
        <end position="92"/>
    </location>
</feature>
<dbReference type="Pfam" id="PF18052">
    <property type="entry name" value="Rx_N"/>
    <property type="match status" value="1"/>
</dbReference>
<dbReference type="PANTHER" id="PTHR23155">
    <property type="entry name" value="DISEASE RESISTANCE PROTEIN RP"/>
    <property type="match status" value="1"/>
</dbReference>
<evidence type="ECO:0000256" key="5">
    <source>
        <dbReference type="ARBA" id="ARBA00022821"/>
    </source>
</evidence>
<evidence type="ECO:0000313" key="12">
    <source>
        <dbReference type="Proteomes" id="UP000306102"/>
    </source>
</evidence>
<proteinExistence type="inferred from homology"/>